<accession>A0A090WDH7</accession>
<evidence type="ECO:0000259" key="1">
    <source>
        <dbReference type="Pfam" id="PF00534"/>
    </source>
</evidence>
<proteinExistence type="predicted"/>
<evidence type="ECO:0000313" key="2">
    <source>
        <dbReference type="EMBL" id="GAL74986.1"/>
    </source>
</evidence>
<dbReference type="GO" id="GO:0016757">
    <property type="term" value="F:glycosyltransferase activity"/>
    <property type="evidence" value="ECO:0007669"/>
    <property type="project" value="InterPro"/>
</dbReference>
<dbReference type="Proteomes" id="UP000029647">
    <property type="component" value="Unassembled WGS sequence"/>
</dbReference>
<dbReference type="Gene3D" id="3.40.50.2000">
    <property type="entry name" value="Glycogen Phosphorylase B"/>
    <property type="match status" value="2"/>
</dbReference>
<evidence type="ECO:0000313" key="3">
    <source>
        <dbReference type="Proteomes" id="UP000029647"/>
    </source>
</evidence>
<gene>
    <name evidence="2" type="ORF">JCM19275_1025</name>
</gene>
<reference evidence="2 3" key="1">
    <citation type="journal article" date="2014" name="Genome Announc.">
        <title>Draft Genome Sequences of Marine Flavobacterium Nonlabens Strains NR17, NR24, NR27, NR32, NR33, and Ara13.</title>
        <authorList>
            <person name="Nakanishi M."/>
            <person name="Meirelles P."/>
            <person name="Suzuki R."/>
            <person name="Takatani N."/>
            <person name="Mino S."/>
            <person name="Suda W."/>
            <person name="Oshima K."/>
            <person name="Hattori M."/>
            <person name="Ohkuma M."/>
            <person name="Hosokawa M."/>
            <person name="Miyashita K."/>
            <person name="Thompson F.L."/>
            <person name="Niwa A."/>
            <person name="Sawabe T."/>
            <person name="Sawabe T."/>
        </authorList>
    </citation>
    <scope>NUCLEOTIDE SEQUENCE [LARGE SCALE GENOMIC DNA]</scope>
    <source>
        <strain evidence="3">JCM19275</strain>
    </source>
</reference>
<dbReference type="EMBL" id="BBNT01000003">
    <property type="protein sequence ID" value="GAL74986.1"/>
    <property type="molecule type" value="Genomic_DNA"/>
</dbReference>
<comment type="caution">
    <text evidence="2">The sequence shown here is derived from an EMBL/GenBank/DDBJ whole genome shotgun (WGS) entry which is preliminary data.</text>
</comment>
<feature type="domain" description="Glycosyl transferase family 1" evidence="1">
    <location>
        <begin position="216"/>
        <end position="348"/>
    </location>
</feature>
<dbReference type="InterPro" id="IPR001296">
    <property type="entry name" value="Glyco_trans_1"/>
</dbReference>
<name>A0A090WDH7_NONUL</name>
<dbReference type="SUPFAM" id="SSF53756">
    <property type="entry name" value="UDP-Glycosyltransferase/glycogen phosphorylase"/>
    <property type="match status" value="1"/>
</dbReference>
<dbReference type="Pfam" id="PF00534">
    <property type="entry name" value="Glycos_transf_1"/>
    <property type="match status" value="1"/>
</dbReference>
<dbReference type="AlphaFoldDB" id="A0A090WDH7"/>
<sequence length="373" mass="42591">MKILLVSMNSIHFRRWSDQLRDNEFDVYWFDVLDQGYAPSMSWLTQITGWKKGFLKKRGRTFLKSKLPKLFNALVHKYDNHVEDAFAKALQEIQPDLVHSFALYTSGLPIIDIMNKHENVKWIYSSWGGSDLFNKANKPNYESEVSQVLHRVNYLITDCERDHQIARNMGGFTGTYLGAIPGGGGFDIREFNTQRGNASFVVKGYENELGKAIPVIKALFKIAYNYKISISIFGATQSLLQFIEGQQVSNLQLELHRDIAHEEVLELMDNSIFYIGNSLSDGMPNTLLEAIYCGCIPIQSNPGNATSELISNTINGYLIEEPENVDHIEKLILQALNSSRTIEGFYEANKSIRDRFVRERVKEEVLQLYKALI</sequence>
<organism evidence="2 3">
    <name type="scientific">Nonlabens ulvanivorans</name>
    <name type="common">Persicivirga ulvanivorans</name>
    <dbReference type="NCBI Taxonomy" id="906888"/>
    <lineage>
        <taxon>Bacteria</taxon>
        <taxon>Pseudomonadati</taxon>
        <taxon>Bacteroidota</taxon>
        <taxon>Flavobacteriia</taxon>
        <taxon>Flavobacteriales</taxon>
        <taxon>Flavobacteriaceae</taxon>
        <taxon>Nonlabens</taxon>
    </lineage>
</organism>
<protein>
    <recommendedName>
        <fullName evidence="1">Glycosyl transferase family 1 domain-containing protein</fullName>
    </recommendedName>
</protein>